<feature type="transmembrane region" description="Helical" evidence="6">
    <location>
        <begin position="12"/>
        <end position="35"/>
    </location>
</feature>
<organism evidence="10 11">
    <name type="scientific">Microvirga arsenatis</name>
    <dbReference type="NCBI Taxonomy" id="2692265"/>
    <lineage>
        <taxon>Bacteria</taxon>
        <taxon>Pseudomonadati</taxon>
        <taxon>Pseudomonadota</taxon>
        <taxon>Alphaproteobacteria</taxon>
        <taxon>Hyphomicrobiales</taxon>
        <taxon>Methylobacteriaceae</taxon>
        <taxon>Microvirga</taxon>
    </lineage>
</organism>
<feature type="domain" description="HAMP" evidence="9">
    <location>
        <begin position="309"/>
        <end position="362"/>
    </location>
</feature>
<dbReference type="Gene3D" id="6.10.340.10">
    <property type="match status" value="1"/>
</dbReference>
<dbReference type="InterPro" id="IPR003660">
    <property type="entry name" value="HAMP_dom"/>
</dbReference>
<proteinExistence type="inferred from homology"/>
<keyword evidence="2" id="KW-1003">Cell membrane</keyword>
<dbReference type="Pfam" id="PF00015">
    <property type="entry name" value="MCPsignal"/>
    <property type="match status" value="1"/>
</dbReference>
<evidence type="ECO:0000259" key="8">
    <source>
        <dbReference type="PROSITE" id="PS50192"/>
    </source>
</evidence>
<dbReference type="RefSeq" id="WP_161726044.1">
    <property type="nucleotide sequence ID" value="NZ_JAAAXI010000028.1"/>
</dbReference>
<dbReference type="Proteomes" id="UP000818323">
    <property type="component" value="Unassembled WGS sequence"/>
</dbReference>
<evidence type="ECO:0000313" key="10">
    <source>
        <dbReference type="EMBL" id="NBJ26410.1"/>
    </source>
</evidence>
<dbReference type="PRINTS" id="PR00260">
    <property type="entry name" value="CHEMTRNSDUCR"/>
</dbReference>
<dbReference type="SUPFAM" id="SSF58104">
    <property type="entry name" value="Methyl-accepting chemotaxis protein (MCP) signaling domain"/>
    <property type="match status" value="1"/>
</dbReference>
<dbReference type="PANTHER" id="PTHR32089:SF112">
    <property type="entry name" value="LYSOZYME-LIKE PROTEIN-RELATED"/>
    <property type="match status" value="1"/>
</dbReference>
<dbReference type="InterPro" id="IPR032255">
    <property type="entry name" value="HBM"/>
</dbReference>
<evidence type="ECO:0000256" key="1">
    <source>
        <dbReference type="ARBA" id="ARBA00004429"/>
    </source>
</evidence>
<evidence type="ECO:0000256" key="2">
    <source>
        <dbReference type="ARBA" id="ARBA00022519"/>
    </source>
</evidence>
<dbReference type="PROSITE" id="PS50111">
    <property type="entry name" value="CHEMOTAXIS_TRANSDUC_2"/>
    <property type="match status" value="1"/>
</dbReference>
<evidence type="ECO:0000256" key="4">
    <source>
        <dbReference type="ARBA" id="ARBA00029447"/>
    </source>
</evidence>
<comment type="caution">
    <text evidence="10">The sequence shown here is derived from an EMBL/GenBank/DDBJ whole genome shotgun (WGS) entry which is preliminary data.</text>
</comment>
<reference evidence="10 11" key="1">
    <citation type="submission" date="2020-01" db="EMBL/GenBank/DDBJ databases">
        <title>Microvirga sp. nov., an arsenate reduction bacterium isolated from Tibet hotspring sediments.</title>
        <authorList>
            <person name="Yuan C.-G."/>
        </authorList>
    </citation>
    <scope>NUCLEOTIDE SEQUENCE [LARGE SCALE GENOMIC DNA]</scope>
    <source>
        <strain evidence="10 11">SYSU G3D203</strain>
    </source>
</reference>
<keyword evidence="2" id="KW-0997">Cell inner membrane</keyword>
<evidence type="ECO:0000259" key="7">
    <source>
        <dbReference type="PROSITE" id="PS50111"/>
    </source>
</evidence>
<dbReference type="EMBL" id="JAAAXJ010000013">
    <property type="protein sequence ID" value="NBJ26410.1"/>
    <property type="molecule type" value="Genomic_DNA"/>
</dbReference>
<evidence type="ECO:0000256" key="6">
    <source>
        <dbReference type="SAM" id="Phobius"/>
    </source>
</evidence>
<comment type="subcellular location">
    <subcellularLocation>
        <location evidence="1">Cell inner membrane</location>
        <topology evidence="1">Multi-pass membrane protein</topology>
    </subcellularLocation>
</comment>
<gene>
    <name evidence="10" type="ORF">GR303_18880</name>
</gene>
<dbReference type="SMART" id="SM01358">
    <property type="entry name" value="HBM"/>
    <property type="match status" value="1"/>
</dbReference>
<feature type="transmembrane region" description="Helical" evidence="6">
    <location>
        <begin position="288"/>
        <end position="308"/>
    </location>
</feature>
<feature type="domain" description="Methyl-accepting transducer" evidence="7">
    <location>
        <begin position="402"/>
        <end position="638"/>
    </location>
</feature>
<keyword evidence="11" id="KW-1185">Reference proteome</keyword>
<dbReference type="InterPro" id="IPR004089">
    <property type="entry name" value="MCPsignal_dom"/>
</dbReference>
<evidence type="ECO:0000256" key="3">
    <source>
        <dbReference type="ARBA" id="ARBA00023224"/>
    </source>
</evidence>
<name>A0ABW9Z3X6_9HYPH</name>
<keyword evidence="6" id="KW-0812">Transmembrane</keyword>
<evidence type="ECO:0000313" key="11">
    <source>
        <dbReference type="Proteomes" id="UP000818323"/>
    </source>
</evidence>
<dbReference type="PROSITE" id="PS50885">
    <property type="entry name" value="HAMP"/>
    <property type="match status" value="1"/>
</dbReference>
<dbReference type="Gene3D" id="1.10.287.950">
    <property type="entry name" value="Methyl-accepting chemotaxis protein"/>
    <property type="match status" value="1"/>
</dbReference>
<sequence>MGSFLTRISLTFQIGLIGIAASTGMLAIGAIYFTAQKTLSEYERSLGAAEQLEHLANVANAELLEMRRAEKDFLLRREEKYVQRHGELTQAFEKQLAKFDGLMASFPELAGLSGQVAILREGFAAYRASFGNLVSVQKKLGLDENSGLQGTLRGSVRAVEAKLADAGDPRLTNLILMMRRHEKDFMLRLDAKYGEDMRKRVDEFSTALSSSLVAPAAQGEIRRLMAAYQKDFADYMAAASELGNETKALSTAYAKVDPAVSAILSAAADGYARAKAGMQEAVASTTRTMWIAIGLALALVVALAWIIGRAVSRPILGLSDTMARLSQDDVSVAVSGQERRDEVGTMARAVQVFKDAMIAKMAADEQAAREADAKSRRAEMLDRLTQRFETNVSALTRALSAAATEMEATAQTMSHVANDTTEQSLTVSSAAQQASANVQTVAAATEELSISIREIASQVSQSSVIAERAVVDTRKTTTTVQDLAASAERIGNVVQLISTIAGQTNLLALNATIEAARAGEAGKGFAVVASEVKELATQTARATEEISQQIASVQQATQQTVSAIQEIGRTIAEMSQISTSIAAAMEEQGAATAEIARNVQQAARGTDAVTGSIQGVQQGAGETGAAASQVLSAAQELAHNSNDLTREVSVFLQDVKAA</sequence>
<dbReference type="InterPro" id="IPR004090">
    <property type="entry name" value="Chemotax_Me-accpt_rcpt"/>
</dbReference>
<evidence type="ECO:0000259" key="9">
    <source>
        <dbReference type="PROSITE" id="PS50885"/>
    </source>
</evidence>
<dbReference type="PANTHER" id="PTHR32089">
    <property type="entry name" value="METHYL-ACCEPTING CHEMOTAXIS PROTEIN MCPB"/>
    <property type="match status" value="1"/>
</dbReference>
<dbReference type="Pfam" id="PF00672">
    <property type="entry name" value="HAMP"/>
    <property type="match status" value="1"/>
</dbReference>
<feature type="domain" description="T-SNARE coiled-coil homology" evidence="8">
    <location>
        <begin position="554"/>
        <end position="616"/>
    </location>
</feature>
<dbReference type="InterPro" id="IPR000727">
    <property type="entry name" value="T_SNARE_dom"/>
</dbReference>
<keyword evidence="6" id="KW-1133">Transmembrane helix</keyword>
<dbReference type="SMART" id="SM00283">
    <property type="entry name" value="MA"/>
    <property type="match status" value="1"/>
</dbReference>
<dbReference type="PROSITE" id="PS50192">
    <property type="entry name" value="T_SNARE"/>
    <property type="match status" value="1"/>
</dbReference>
<protein>
    <submittedName>
        <fullName evidence="10">HAMP domain-containing protein</fullName>
    </submittedName>
</protein>
<dbReference type="SMART" id="SM00304">
    <property type="entry name" value="HAMP"/>
    <property type="match status" value="1"/>
</dbReference>
<evidence type="ECO:0000256" key="5">
    <source>
        <dbReference type="PROSITE-ProRule" id="PRU00284"/>
    </source>
</evidence>
<keyword evidence="3 5" id="KW-0807">Transducer</keyword>
<comment type="similarity">
    <text evidence="4">Belongs to the methyl-accepting chemotaxis (MCP) protein family.</text>
</comment>
<accession>A0ABW9Z3X6</accession>
<keyword evidence="6" id="KW-0472">Membrane</keyword>